<sequence>MAAARIEQVRPGYRPLTKVVLLLLRSDGKVALVRRARCPERGQLALVGGRLEPAEWLDEAACRGASHALGIGVGVQDIELSGLLHYRSERGAGRLCVVFATQRWSGEPSNSAPCEYSEVVWADPGGPPADCRPLTHAVLNQYVAGTLYAAVAMPDARTAPAETAAIRAAGYEREIWLGASGSGMPAASSEKNTGARPDARETK</sequence>
<protein>
    <submittedName>
        <fullName evidence="3">NUDIX domain-containing protein</fullName>
    </submittedName>
</protein>
<dbReference type="SUPFAM" id="SSF55811">
    <property type="entry name" value="Nudix"/>
    <property type="match status" value="1"/>
</dbReference>
<dbReference type="Gene3D" id="3.90.79.10">
    <property type="entry name" value="Nucleoside Triphosphate Pyrophosphohydrolase"/>
    <property type="match status" value="1"/>
</dbReference>
<organism evidence="3">
    <name type="scientific">Streptomyces sp. R33</name>
    <dbReference type="NCBI Taxonomy" id="3238629"/>
    <lineage>
        <taxon>Bacteria</taxon>
        <taxon>Bacillati</taxon>
        <taxon>Actinomycetota</taxon>
        <taxon>Actinomycetes</taxon>
        <taxon>Kitasatosporales</taxon>
        <taxon>Streptomycetaceae</taxon>
        <taxon>Streptomyces</taxon>
    </lineage>
</organism>
<feature type="domain" description="Nudix hydrolase" evidence="2">
    <location>
        <begin position="13"/>
        <end position="144"/>
    </location>
</feature>
<evidence type="ECO:0000313" key="3">
    <source>
        <dbReference type="EMBL" id="XDV68332.1"/>
    </source>
</evidence>
<feature type="region of interest" description="Disordered" evidence="1">
    <location>
        <begin position="180"/>
        <end position="203"/>
    </location>
</feature>
<evidence type="ECO:0000259" key="2">
    <source>
        <dbReference type="PROSITE" id="PS51462"/>
    </source>
</evidence>
<dbReference type="PROSITE" id="PS51462">
    <property type="entry name" value="NUDIX"/>
    <property type="match status" value="1"/>
</dbReference>
<dbReference type="Pfam" id="PF00293">
    <property type="entry name" value="NUDIX"/>
    <property type="match status" value="1"/>
</dbReference>
<dbReference type="InterPro" id="IPR000086">
    <property type="entry name" value="NUDIX_hydrolase_dom"/>
</dbReference>
<reference evidence="3" key="1">
    <citation type="submission" date="2024-08" db="EMBL/GenBank/DDBJ databases">
        <authorList>
            <person name="Yu S.T."/>
        </authorList>
    </citation>
    <scope>NUCLEOTIDE SEQUENCE</scope>
    <source>
        <strain evidence="3">R33</strain>
    </source>
</reference>
<dbReference type="AlphaFoldDB" id="A0AB39YIE4"/>
<proteinExistence type="predicted"/>
<dbReference type="InterPro" id="IPR015797">
    <property type="entry name" value="NUDIX_hydrolase-like_dom_sf"/>
</dbReference>
<name>A0AB39YIE4_9ACTN</name>
<dbReference type="EMBL" id="CP165727">
    <property type="protein sequence ID" value="XDV68332.1"/>
    <property type="molecule type" value="Genomic_DNA"/>
</dbReference>
<dbReference type="RefSeq" id="WP_369779868.1">
    <property type="nucleotide sequence ID" value="NZ_CP165727.1"/>
</dbReference>
<feature type="compositionally biased region" description="Low complexity" evidence="1">
    <location>
        <begin position="180"/>
        <end position="189"/>
    </location>
</feature>
<accession>A0AB39YIE4</accession>
<gene>
    <name evidence="3" type="ORF">AB5J51_38110</name>
</gene>
<evidence type="ECO:0000256" key="1">
    <source>
        <dbReference type="SAM" id="MobiDB-lite"/>
    </source>
</evidence>